<evidence type="ECO:0000313" key="4">
    <source>
        <dbReference type="EMBL" id="NYJ76014.1"/>
    </source>
</evidence>
<dbReference type="PROSITE" id="PS51257">
    <property type="entry name" value="PROKAR_LIPOPROTEIN"/>
    <property type="match status" value="1"/>
</dbReference>
<keyword evidence="5" id="KW-1185">Reference proteome</keyword>
<evidence type="ECO:0000256" key="1">
    <source>
        <dbReference type="ARBA" id="ARBA00004196"/>
    </source>
</evidence>
<gene>
    <name evidence="4" type="ORF">HNR15_002977</name>
</gene>
<keyword evidence="3" id="KW-0472">Membrane</keyword>
<dbReference type="Pfam" id="PF07161">
    <property type="entry name" value="LppX_LprAFG"/>
    <property type="match status" value="1"/>
</dbReference>
<protein>
    <submittedName>
        <fullName evidence="4">Lipoprotein LprG</fullName>
    </submittedName>
</protein>
<dbReference type="InterPro" id="IPR009830">
    <property type="entry name" value="LppX/LprAFG"/>
</dbReference>
<dbReference type="InterPro" id="IPR029046">
    <property type="entry name" value="LolA/LolB/LppX"/>
</dbReference>
<dbReference type="Gene3D" id="2.50.20.20">
    <property type="match status" value="1"/>
</dbReference>
<dbReference type="AlphaFoldDB" id="A0A853DLZ5"/>
<keyword evidence="3" id="KW-1003">Cell membrane</keyword>
<proteinExistence type="inferred from homology"/>
<keyword evidence="4" id="KW-0449">Lipoprotein</keyword>
<evidence type="ECO:0000256" key="2">
    <source>
        <dbReference type="ARBA" id="ARBA00009194"/>
    </source>
</evidence>
<comment type="caution">
    <text evidence="4">The sequence shown here is derived from an EMBL/GenBank/DDBJ whole genome shotgun (WGS) entry which is preliminary data.</text>
</comment>
<dbReference type="RefSeq" id="WP_179483117.1">
    <property type="nucleotide sequence ID" value="NZ_JACCFW010000001.1"/>
</dbReference>
<accession>A0A853DLZ5</accession>
<evidence type="ECO:0000313" key="5">
    <source>
        <dbReference type="Proteomes" id="UP000571817"/>
    </source>
</evidence>
<name>A0A853DLZ5_9MICO</name>
<dbReference type="GO" id="GO:0030313">
    <property type="term" value="C:cell envelope"/>
    <property type="evidence" value="ECO:0007669"/>
    <property type="project" value="UniProtKB-SubCell"/>
</dbReference>
<organism evidence="4 5">
    <name type="scientific">Allobranchiibius huperziae</name>
    <dbReference type="NCBI Taxonomy" id="1874116"/>
    <lineage>
        <taxon>Bacteria</taxon>
        <taxon>Bacillati</taxon>
        <taxon>Actinomycetota</taxon>
        <taxon>Actinomycetes</taxon>
        <taxon>Micrococcales</taxon>
        <taxon>Dermacoccaceae</taxon>
        <taxon>Allobranchiibius</taxon>
    </lineage>
</organism>
<comment type="subcellular location">
    <subcellularLocation>
        <location evidence="1">Cell envelope</location>
    </subcellularLocation>
</comment>
<evidence type="ECO:0000256" key="3">
    <source>
        <dbReference type="ARBA" id="ARBA00022475"/>
    </source>
</evidence>
<reference evidence="4 5" key="1">
    <citation type="submission" date="2020-07" db="EMBL/GenBank/DDBJ databases">
        <title>Sequencing the genomes of 1000 actinobacteria strains.</title>
        <authorList>
            <person name="Klenk H.-P."/>
        </authorList>
    </citation>
    <scope>NUCLEOTIDE SEQUENCE [LARGE SCALE GENOMIC DNA]</scope>
    <source>
        <strain evidence="4 5">DSM 29531</strain>
    </source>
</reference>
<sequence>MQRCTALSAAGSTLLVGALTLTGCSSTAGKAAARTTAGETAVQRLQAVKKVVDAATGFHIELSSANVPSTASGLLSGSGDGSHAPAFKGDLRVQIAGANASVPVVAIGNVVYAKLPFAKAYSTINPSTYGAPDPNVLFSSGPGGLSALLPITQGAAYGSQKRDGSETVQTITGTLPSSAVHKTLGFGKDSTGLNYNVEYEITSTNELRQVRVTGPFYTAGDTTSYLTRFTKYGEKVDVSKPS</sequence>
<dbReference type="EMBL" id="JACCFW010000001">
    <property type="protein sequence ID" value="NYJ76014.1"/>
    <property type="molecule type" value="Genomic_DNA"/>
</dbReference>
<comment type="similarity">
    <text evidence="2">Belongs to the LppX/LprAFG lipoprotein family.</text>
</comment>
<dbReference type="Proteomes" id="UP000571817">
    <property type="component" value="Unassembled WGS sequence"/>
</dbReference>
<dbReference type="SUPFAM" id="SSF89392">
    <property type="entry name" value="Prokaryotic lipoproteins and lipoprotein localization factors"/>
    <property type="match status" value="1"/>
</dbReference>